<evidence type="ECO:0000313" key="1">
    <source>
        <dbReference type="Proteomes" id="UP000887566"/>
    </source>
</evidence>
<evidence type="ECO:0000313" key="2">
    <source>
        <dbReference type="WBParaSite" id="PSAMB.scaffold7913size6898.g30744.t1"/>
    </source>
</evidence>
<protein>
    <submittedName>
        <fullName evidence="2">Uncharacterized protein</fullName>
    </submittedName>
</protein>
<name>A0A914XIA7_9BILA</name>
<reference evidence="2" key="1">
    <citation type="submission" date="2022-11" db="UniProtKB">
        <authorList>
            <consortium name="WormBaseParasite"/>
        </authorList>
    </citation>
    <scope>IDENTIFICATION</scope>
</reference>
<dbReference type="Proteomes" id="UP000887566">
    <property type="component" value="Unplaced"/>
</dbReference>
<sequence length="170" mass="19129">MFKVEFTRSVKGKHPIARFRLNREECNTYCYVGCGRKDNNITYYGCNQCKGVDRNAKGCKQIHLNGTVIVNGDPSIGHKEGCKALRTAVVHAEDYKRRASKEVRVGTTTIGNARLHNHSLMLATCDEADVDETETRKSWVLKSLNSRLNKNKVMRVASITETGDLPQELK</sequence>
<accession>A0A914XIA7</accession>
<organism evidence="1 2">
    <name type="scientific">Plectus sambesii</name>
    <dbReference type="NCBI Taxonomy" id="2011161"/>
    <lineage>
        <taxon>Eukaryota</taxon>
        <taxon>Metazoa</taxon>
        <taxon>Ecdysozoa</taxon>
        <taxon>Nematoda</taxon>
        <taxon>Chromadorea</taxon>
        <taxon>Plectida</taxon>
        <taxon>Plectina</taxon>
        <taxon>Plectoidea</taxon>
        <taxon>Plectidae</taxon>
        <taxon>Plectus</taxon>
    </lineage>
</organism>
<dbReference type="AlphaFoldDB" id="A0A914XIA7"/>
<keyword evidence="1" id="KW-1185">Reference proteome</keyword>
<proteinExistence type="predicted"/>
<dbReference type="WBParaSite" id="PSAMB.scaffold7913size6898.g30744.t1">
    <property type="protein sequence ID" value="PSAMB.scaffold7913size6898.g30744.t1"/>
    <property type="gene ID" value="PSAMB.scaffold7913size6898.g30744"/>
</dbReference>